<evidence type="ECO:0000313" key="6">
    <source>
        <dbReference type="Proteomes" id="UP000761534"/>
    </source>
</evidence>
<dbReference type="SUPFAM" id="SSF47459">
    <property type="entry name" value="HLH, helix-loop-helix DNA-binding domain"/>
    <property type="match status" value="1"/>
</dbReference>
<feature type="compositionally biased region" description="Polar residues" evidence="3">
    <location>
        <begin position="47"/>
        <end position="59"/>
    </location>
</feature>
<evidence type="ECO:0000313" key="5">
    <source>
        <dbReference type="EMBL" id="KAA8914941.1"/>
    </source>
</evidence>
<dbReference type="EMBL" id="SWFS01000189">
    <property type="protein sequence ID" value="KAA8914941.1"/>
    <property type="molecule type" value="Genomic_DNA"/>
</dbReference>
<dbReference type="GO" id="GO:0003700">
    <property type="term" value="F:DNA-binding transcription factor activity"/>
    <property type="evidence" value="ECO:0007669"/>
    <property type="project" value="InterPro"/>
</dbReference>
<gene>
    <name evidence="5" type="ORF">TRICI_002777</name>
</gene>
<dbReference type="Gene3D" id="4.10.280.10">
    <property type="entry name" value="Helix-loop-helix DNA-binding domain"/>
    <property type="match status" value="1"/>
</dbReference>
<feature type="region of interest" description="Disordered" evidence="3">
    <location>
        <begin position="176"/>
        <end position="229"/>
    </location>
</feature>
<dbReference type="CDD" id="cd11398">
    <property type="entry name" value="bHLHzip_scCBP1"/>
    <property type="match status" value="1"/>
</dbReference>
<name>A0A642V5U1_9ASCO</name>
<dbReference type="VEuPathDB" id="FungiDB:TRICI_002777"/>
<feature type="domain" description="BHLH" evidence="4">
    <location>
        <begin position="216"/>
        <end position="264"/>
    </location>
</feature>
<evidence type="ECO:0000256" key="1">
    <source>
        <dbReference type="ARBA" id="ARBA00023125"/>
    </source>
</evidence>
<dbReference type="InterPro" id="IPR036638">
    <property type="entry name" value="HLH_DNA-bd_sf"/>
</dbReference>
<dbReference type="SMART" id="SM00353">
    <property type="entry name" value="HLH"/>
    <property type="match status" value="1"/>
</dbReference>
<protein>
    <recommendedName>
        <fullName evidence="4">BHLH domain-containing protein</fullName>
    </recommendedName>
</protein>
<sequence length="373" mass="39995">MQVNPASANRRGFEGGDASPRKKMKTGAEKEGNSAPQEGGTDPLLSGNAQNTGNSSNEFESVASDAVKVAAAAAAAAVSDKGAATPTTTTGNSHPHHHPATTHGADDGVIDNELLKEKAAAAGAAGHNAATSALSHHDHNTFQQILLNHDLPHTNQVLQQRMNSPLAREFRNQFSASEAAQATAGGEASHDHSAGMTSPPDSGSKPGVGSNEWHKLRKDNHKEVERRRRENINKGIERIAELLPECEKQKSLILQRAYEYIKKLKSQEASNMEKFALEKLLTEQAIAELTTSNGRLRGEIEKAWRDIEHWKHVCLRHGIDIEKEAPPERDEPANTSATTSSTGNTDKPNNNEASISNADSTTSNNNNDGSNKG</sequence>
<dbReference type="InterPro" id="IPR011598">
    <property type="entry name" value="bHLH_dom"/>
</dbReference>
<evidence type="ECO:0000256" key="3">
    <source>
        <dbReference type="SAM" id="MobiDB-lite"/>
    </source>
</evidence>
<feature type="region of interest" description="Disordered" evidence="3">
    <location>
        <begin position="79"/>
        <end position="107"/>
    </location>
</feature>
<dbReference type="PANTHER" id="PTHR47787">
    <property type="entry name" value="CENTROMERE-BINDING PROTEIN 1"/>
    <property type="match status" value="1"/>
</dbReference>
<dbReference type="GO" id="GO:0005634">
    <property type="term" value="C:nucleus"/>
    <property type="evidence" value="ECO:0007669"/>
    <property type="project" value="TreeGrafter"/>
</dbReference>
<dbReference type="AlphaFoldDB" id="A0A642V5U1"/>
<feature type="region of interest" description="Disordered" evidence="3">
    <location>
        <begin position="1"/>
        <end position="59"/>
    </location>
</feature>
<keyword evidence="6" id="KW-1185">Reference proteome</keyword>
<evidence type="ECO:0000256" key="2">
    <source>
        <dbReference type="ARBA" id="ARBA00023242"/>
    </source>
</evidence>
<evidence type="ECO:0000259" key="4">
    <source>
        <dbReference type="PROSITE" id="PS50888"/>
    </source>
</evidence>
<keyword evidence="2" id="KW-0539">Nucleus</keyword>
<dbReference type="InterPro" id="IPR047206">
    <property type="entry name" value="bHLHzip_scCBP1-like"/>
</dbReference>
<dbReference type="PANTHER" id="PTHR47787:SF1">
    <property type="entry name" value="CENTROMERE-BINDING PROTEIN 1"/>
    <property type="match status" value="1"/>
</dbReference>
<dbReference type="GO" id="GO:0003677">
    <property type="term" value="F:DNA binding"/>
    <property type="evidence" value="ECO:0007669"/>
    <property type="project" value="UniProtKB-KW"/>
</dbReference>
<dbReference type="Pfam" id="PF00010">
    <property type="entry name" value="HLH"/>
    <property type="match status" value="1"/>
</dbReference>
<reference evidence="5" key="1">
    <citation type="journal article" date="2019" name="G3 (Bethesda)">
        <title>Genome Assemblies of Two Rare Opportunistic Yeast Pathogens: Diutina rugosa (syn. Candida rugosa) and Trichomonascus ciferrii (syn. Candida ciferrii).</title>
        <authorList>
            <person name="Mixao V."/>
            <person name="Saus E."/>
            <person name="Hansen A.P."/>
            <person name="Lass-Florl C."/>
            <person name="Gabaldon T."/>
        </authorList>
    </citation>
    <scope>NUCLEOTIDE SEQUENCE</scope>
    <source>
        <strain evidence="5">CBS 4856</strain>
    </source>
</reference>
<feature type="compositionally biased region" description="Basic and acidic residues" evidence="3">
    <location>
        <begin position="220"/>
        <end position="229"/>
    </location>
</feature>
<dbReference type="PROSITE" id="PS50888">
    <property type="entry name" value="BHLH"/>
    <property type="match status" value="1"/>
</dbReference>
<feature type="region of interest" description="Disordered" evidence="3">
    <location>
        <begin position="321"/>
        <end position="373"/>
    </location>
</feature>
<accession>A0A642V5U1</accession>
<organism evidence="5 6">
    <name type="scientific">Trichomonascus ciferrii</name>
    <dbReference type="NCBI Taxonomy" id="44093"/>
    <lineage>
        <taxon>Eukaryota</taxon>
        <taxon>Fungi</taxon>
        <taxon>Dikarya</taxon>
        <taxon>Ascomycota</taxon>
        <taxon>Saccharomycotina</taxon>
        <taxon>Dipodascomycetes</taxon>
        <taxon>Dipodascales</taxon>
        <taxon>Trichomonascaceae</taxon>
        <taxon>Trichomonascus</taxon>
        <taxon>Trichomonascus ciferrii complex</taxon>
    </lineage>
</organism>
<dbReference type="Proteomes" id="UP000761534">
    <property type="component" value="Unassembled WGS sequence"/>
</dbReference>
<dbReference type="OrthoDB" id="71302at2759"/>
<feature type="compositionally biased region" description="Low complexity" evidence="3">
    <location>
        <begin position="333"/>
        <end position="345"/>
    </location>
</feature>
<feature type="compositionally biased region" description="Low complexity" evidence="3">
    <location>
        <begin position="353"/>
        <end position="373"/>
    </location>
</feature>
<proteinExistence type="predicted"/>
<keyword evidence="1" id="KW-0238">DNA-binding</keyword>
<feature type="compositionally biased region" description="Basic and acidic residues" evidence="3">
    <location>
        <begin position="321"/>
        <end position="332"/>
    </location>
</feature>
<dbReference type="GO" id="GO:0046983">
    <property type="term" value="F:protein dimerization activity"/>
    <property type="evidence" value="ECO:0007669"/>
    <property type="project" value="InterPro"/>
</dbReference>
<comment type="caution">
    <text evidence="5">The sequence shown here is derived from an EMBL/GenBank/DDBJ whole genome shotgun (WGS) entry which is preliminary data.</text>
</comment>